<dbReference type="PANTHER" id="PTHR33515">
    <property type="entry name" value="RIBOSOME-BINDING FACTOR A, CHLOROPLASTIC-RELATED"/>
    <property type="match status" value="1"/>
</dbReference>
<gene>
    <name evidence="2 4" type="primary">rbfA</name>
    <name evidence="4" type="ORF">IAD01_01070</name>
</gene>
<feature type="region of interest" description="Disordered" evidence="3">
    <location>
        <begin position="112"/>
        <end position="131"/>
    </location>
</feature>
<dbReference type="Pfam" id="PF02033">
    <property type="entry name" value="RBFA"/>
    <property type="match status" value="1"/>
</dbReference>
<dbReference type="Proteomes" id="UP000823982">
    <property type="component" value="Unassembled WGS sequence"/>
</dbReference>
<dbReference type="InterPro" id="IPR020053">
    <property type="entry name" value="Ribosome-bd_factorA_CS"/>
</dbReference>
<dbReference type="HAMAP" id="MF_00003">
    <property type="entry name" value="RbfA"/>
    <property type="match status" value="1"/>
</dbReference>
<dbReference type="AlphaFoldDB" id="A0A9D1JH58"/>
<feature type="compositionally biased region" description="Acidic residues" evidence="3">
    <location>
        <begin position="114"/>
        <end position="131"/>
    </location>
</feature>
<keyword evidence="1 2" id="KW-0690">Ribosome biogenesis</keyword>
<comment type="similarity">
    <text evidence="2">Belongs to the RbfA family.</text>
</comment>
<reference evidence="4" key="1">
    <citation type="submission" date="2020-10" db="EMBL/GenBank/DDBJ databases">
        <authorList>
            <person name="Gilroy R."/>
        </authorList>
    </citation>
    <scope>NUCLEOTIDE SEQUENCE</scope>
    <source>
        <strain evidence="4">CHK157-1446</strain>
    </source>
</reference>
<dbReference type="GO" id="GO:0005829">
    <property type="term" value="C:cytosol"/>
    <property type="evidence" value="ECO:0007669"/>
    <property type="project" value="TreeGrafter"/>
</dbReference>
<dbReference type="GO" id="GO:0043024">
    <property type="term" value="F:ribosomal small subunit binding"/>
    <property type="evidence" value="ECO:0007669"/>
    <property type="project" value="TreeGrafter"/>
</dbReference>
<comment type="function">
    <text evidence="2">One of several proteins that assist in the late maturation steps of the functional core of the 30S ribosomal subunit. Associates with free 30S ribosomal subunits (but not with 30S subunits that are part of 70S ribosomes or polysomes). Required for efficient processing of 16S rRNA. May interact with the 5'-terminal helix region of 16S rRNA.</text>
</comment>
<dbReference type="InterPro" id="IPR023799">
    <property type="entry name" value="RbfA_dom_sf"/>
</dbReference>
<dbReference type="PROSITE" id="PS01319">
    <property type="entry name" value="RBFA"/>
    <property type="match status" value="1"/>
</dbReference>
<comment type="subunit">
    <text evidence="2">Monomer. Binds 30S ribosomal subunits, but not 50S ribosomal subunits or 70S ribosomes.</text>
</comment>
<dbReference type="NCBIfam" id="TIGR00082">
    <property type="entry name" value="rbfA"/>
    <property type="match status" value="1"/>
</dbReference>
<dbReference type="GO" id="GO:0030490">
    <property type="term" value="P:maturation of SSU-rRNA"/>
    <property type="evidence" value="ECO:0007669"/>
    <property type="project" value="UniProtKB-UniRule"/>
</dbReference>
<keyword evidence="2" id="KW-0963">Cytoplasm</keyword>
<dbReference type="Gene3D" id="3.30.300.20">
    <property type="match status" value="1"/>
</dbReference>
<reference evidence="4" key="2">
    <citation type="journal article" date="2021" name="PeerJ">
        <title>Extensive microbial diversity within the chicken gut microbiome revealed by metagenomics and culture.</title>
        <authorList>
            <person name="Gilroy R."/>
            <person name="Ravi A."/>
            <person name="Getino M."/>
            <person name="Pursley I."/>
            <person name="Horton D.L."/>
            <person name="Alikhan N.F."/>
            <person name="Baker D."/>
            <person name="Gharbi K."/>
            <person name="Hall N."/>
            <person name="Watson M."/>
            <person name="Adriaenssens E.M."/>
            <person name="Foster-Nyarko E."/>
            <person name="Jarju S."/>
            <person name="Secka A."/>
            <person name="Antonio M."/>
            <person name="Oren A."/>
            <person name="Chaudhuri R.R."/>
            <person name="La Ragione R."/>
            <person name="Hildebrand F."/>
            <person name="Pallen M.J."/>
        </authorList>
    </citation>
    <scope>NUCLEOTIDE SEQUENCE</scope>
    <source>
        <strain evidence="4">CHK157-1446</strain>
    </source>
</reference>
<sequence length="131" mass="14486">MADFKSGRMASDLQRIVSAMIPTLKDPRLHGQMLTVVRCEVSRDRSSAKIYVSSVEGMERAKEAVKGLESACGIIRGEVTRVLHIRKAPELKFIADDSTEYSAKISKMLKELDLPQDDADDTNSEADENGD</sequence>
<evidence type="ECO:0000256" key="2">
    <source>
        <dbReference type="HAMAP-Rule" id="MF_00003"/>
    </source>
</evidence>
<comment type="caution">
    <text evidence="4">The sequence shown here is derived from an EMBL/GenBank/DDBJ whole genome shotgun (WGS) entry which is preliminary data.</text>
</comment>
<organism evidence="4 5">
    <name type="scientific">Candidatus Faeciplasma gallinarum</name>
    <dbReference type="NCBI Taxonomy" id="2840799"/>
    <lineage>
        <taxon>Bacteria</taxon>
        <taxon>Bacillati</taxon>
        <taxon>Bacillota</taxon>
        <taxon>Clostridia</taxon>
        <taxon>Eubacteriales</taxon>
        <taxon>Oscillospiraceae</taxon>
        <taxon>Oscillospiraceae incertae sedis</taxon>
        <taxon>Candidatus Faeciplasma</taxon>
    </lineage>
</organism>
<evidence type="ECO:0000313" key="5">
    <source>
        <dbReference type="Proteomes" id="UP000823982"/>
    </source>
</evidence>
<dbReference type="SUPFAM" id="SSF89919">
    <property type="entry name" value="Ribosome-binding factor A, RbfA"/>
    <property type="match status" value="1"/>
</dbReference>
<protein>
    <recommendedName>
        <fullName evidence="2">Ribosome-binding factor A</fullName>
    </recommendedName>
</protein>
<accession>A0A9D1JH58</accession>
<evidence type="ECO:0000313" key="4">
    <source>
        <dbReference type="EMBL" id="HIS23986.1"/>
    </source>
</evidence>
<evidence type="ECO:0000256" key="1">
    <source>
        <dbReference type="ARBA" id="ARBA00022517"/>
    </source>
</evidence>
<proteinExistence type="inferred from homology"/>
<name>A0A9D1JH58_9FIRM</name>
<evidence type="ECO:0000256" key="3">
    <source>
        <dbReference type="SAM" id="MobiDB-lite"/>
    </source>
</evidence>
<dbReference type="InterPro" id="IPR000238">
    <property type="entry name" value="RbfA"/>
</dbReference>
<dbReference type="EMBL" id="DVIR01000008">
    <property type="protein sequence ID" value="HIS23986.1"/>
    <property type="molecule type" value="Genomic_DNA"/>
</dbReference>
<comment type="subcellular location">
    <subcellularLocation>
        <location evidence="2">Cytoplasm</location>
    </subcellularLocation>
</comment>
<dbReference type="InterPro" id="IPR015946">
    <property type="entry name" value="KH_dom-like_a/b"/>
</dbReference>
<dbReference type="PANTHER" id="PTHR33515:SF1">
    <property type="entry name" value="RIBOSOME-BINDING FACTOR A, CHLOROPLASTIC-RELATED"/>
    <property type="match status" value="1"/>
</dbReference>